<dbReference type="PROSITE" id="PS00229">
    <property type="entry name" value="TAU_MAP_1"/>
    <property type="match status" value="3"/>
</dbReference>
<evidence type="ECO:0000313" key="9">
    <source>
        <dbReference type="Ensembl" id="ENSMMDP00005010879.1"/>
    </source>
</evidence>
<keyword evidence="2 7" id="KW-0963">Cytoplasm</keyword>
<organism evidence="9 10">
    <name type="scientific">Myripristis murdjan</name>
    <name type="common">pinecone soldierfish</name>
    <dbReference type="NCBI Taxonomy" id="586833"/>
    <lineage>
        <taxon>Eukaryota</taxon>
        <taxon>Metazoa</taxon>
        <taxon>Chordata</taxon>
        <taxon>Craniata</taxon>
        <taxon>Vertebrata</taxon>
        <taxon>Euteleostomi</taxon>
        <taxon>Actinopterygii</taxon>
        <taxon>Neopterygii</taxon>
        <taxon>Teleostei</taxon>
        <taxon>Neoteleostei</taxon>
        <taxon>Acanthomorphata</taxon>
        <taxon>Holocentriformes</taxon>
        <taxon>Holocentridae</taxon>
        <taxon>Myripristis</taxon>
    </lineage>
</organism>
<evidence type="ECO:0000256" key="2">
    <source>
        <dbReference type="ARBA" id="ARBA00022490"/>
    </source>
</evidence>
<accession>A0A667XEG1</accession>
<gene>
    <name evidence="9" type="primary">maptb</name>
</gene>
<dbReference type="AlphaFoldDB" id="A0A667XEG1"/>
<evidence type="ECO:0000256" key="1">
    <source>
        <dbReference type="ARBA" id="ARBA00004245"/>
    </source>
</evidence>
<dbReference type="GO" id="GO:0000226">
    <property type="term" value="P:microtubule cytoskeleton organization"/>
    <property type="evidence" value="ECO:0007669"/>
    <property type="project" value="TreeGrafter"/>
</dbReference>
<dbReference type="Pfam" id="PF00418">
    <property type="entry name" value="Tubulin-binding"/>
    <property type="match status" value="4"/>
</dbReference>
<feature type="region of interest" description="Disordered" evidence="8">
    <location>
        <begin position="1"/>
        <end position="65"/>
    </location>
</feature>
<reference evidence="9" key="2">
    <citation type="submission" date="2025-08" db="UniProtKB">
        <authorList>
            <consortium name="Ensembl"/>
        </authorList>
    </citation>
    <scope>IDENTIFICATION</scope>
</reference>
<dbReference type="GeneTree" id="ENSGT00940000155494"/>
<dbReference type="Proteomes" id="UP000472263">
    <property type="component" value="Chromosome 8"/>
</dbReference>
<keyword evidence="5" id="KW-0677">Repeat</keyword>
<feature type="compositionally biased region" description="Polar residues" evidence="8">
    <location>
        <begin position="218"/>
        <end position="229"/>
    </location>
</feature>
<feature type="compositionally biased region" description="Low complexity" evidence="8">
    <location>
        <begin position="1"/>
        <end position="17"/>
    </location>
</feature>
<keyword evidence="10" id="KW-1185">Reference proteome</keyword>
<feature type="region of interest" description="Disordered" evidence="8">
    <location>
        <begin position="180"/>
        <end position="229"/>
    </location>
</feature>
<dbReference type="GO" id="GO:0031175">
    <property type="term" value="P:neuron projection development"/>
    <property type="evidence" value="ECO:0007669"/>
    <property type="project" value="TreeGrafter"/>
</dbReference>
<sequence>VDGISSPGSPASRSSTPNRDIKKVAVVRTPPRSPGSQRGRNVKSKVGSTENLRHTPGGGKVQIQDKKMDLKNVQSKCGSMANIKHTPGGGNVQIVNKKLDLSSVTSKCGSKENIHHKPGGGKVEIKSEKVEFKDTQAKVGSLENVSHTAGGGKKKVESHKLNFKEAARARTDHGADIVVRSGSAHSGSAHSSPQHVSNASSCASLNAGEAPPLDALSDQVSSSLTEQGL</sequence>
<proteinExistence type="predicted"/>
<dbReference type="InterPro" id="IPR027324">
    <property type="entry name" value="MAP2/MAP4/Tau"/>
</dbReference>
<dbReference type="PROSITE" id="PS51491">
    <property type="entry name" value="TAU_MAP_2"/>
    <property type="match status" value="3"/>
</dbReference>
<dbReference type="InterPro" id="IPR001084">
    <property type="entry name" value="MAP_tubulin-bd_rpt"/>
</dbReference>
<evidence type="ECO:0000313" key="10">
    <source>
        <dbReference type="Proteomes" id="UP000472263"/>
    </source>
</evidence>
<evidence type="ECO:0000256" key="4">
    <source>
        <dbReference type="ARBA" id="ARBA00022701"/>
    </source>
</evidence>
<reference evidence="9" key="3">
    <citation type="submission" date="2025-09" db="UniProtKB">
        <authorList>
            <consortium name="Ensembl"/>
        </authorList>
    </citation>
    <scope>IDENTIFICATION</scope>
</reference>
<evidence type="ECO:0000256" key="7">
    <source>
        <dbReference type="RuleBase" id="RU000686"/>
    </source>
</evidence>
<name>A0A667XEG1_9TELE</name>
<dbReference type="InParanoid" id="A0A667XEG1"/>
<keyword evidence="4 7" id="KW-0493">Microtubule</keyword>
<dbReference type="PANTHER" id="PTHR11501:SF14">
    <property type="entry name" value="MICROTUBULE-ASSOCIATED PROTEIN TAU"/>
    <property type="match status" value="1"/>
</dbReference>
<feature type="compositionally biased region" description="Low complexity" evidence="8">
    <location>
        <begin position="181"/>
        <end position="192"/>
    </location>
</feature>
<dbReference type="PANTHER" id="PTHR11501">
    <property type="entry name" value="MICROTUBULE-ASSOCIATED PROTEIN"/>
    <property type="match status" value="1"/>
</dbReference>
<dbReference type="GO" id="GO:0008017">
    <property type="term" value="F:microtubule binding"/>
    <property type="evidence" value="ECO:0007669"/>
    <property type="project" value="InterPro"/>
</dbReference>
<reference evidence="9" key="1">
    <citation type="submission" date="2019-06" db="EMBL/GenBank/DDBJ databases">
        <authorList>
            <consortium name="Wellcome Sanger Institute Data Sharing"/>
        </authorList>
    </citation>
    <scope>NUCLEOTIDE SEQUENCE [LARGE SCALE GENOMIC DNA]</scope>
</reference>
<dbReference type="GO" id="GO:0043005">
    <property type="term" value="C:neuron projection"/>
    <property type="evidence" value="ECO:0007669"/>
    <property type="project" value="TreeGrafter"/>
</dbReference>
<evidence type="ECO:0000256" key="6">
    <source>
        <dbReference type="ARBA" id="ARBA00023212"/>
    </source>
</evidence>
<feature type="compositionally biased region" description="Polar residues" evidence="8">
    <location>
        <begin position="193"/>
        <end position="204"/>
    </location>
</feature>
<dbReference type="GO" id="GO:0005874">
    <property type="term" value="C:microtubule"/>
    <property type="evidence" value="ECO:0007669"/>
    <property type="project" value="UniProtKB-KW"/>
</dbReference>
<keyword evidence="3" id="KW-0597">Phosphoprotein</keyword>
<evidence type="ECO:0000256" key="8">
    <source>
        <dbReference type="SAM" id="MobiDB-lite"/>
    </source>
</evidence>
<evidence type="ECO:0000256" key="3">
    <source>
        <dbReference type="ARBA" id="ARBA00022553"/>
    </source>
</evidence>
<evidence type="ECO:0000256" key="5">
    <source>
        <dbReference type="ARBA" id="ARBA00022737"/>
    </source>
</evidence>
<dbReference type="Ensembl" id="ENSMMDT00005011214.1">
    <property type="protein sequence ID" value="ENSMMDP00005010879.1"/>
    <property type="gene ID" value="ENSMMDG00005005890.1"/>
</dbReference>
<keyword evidence="6 7" id="KW-0206">Cytoskeleton</keyword>
<comment type="subcellular location">
    <subcellularLocation>
        <location evidence="1 7">Cytoplasm</location>
        <location evidence="1 7">Cytoskeleton</location>
    </subcellularLocation>
</comment>
<protein>
    <recommendedName>
        <fullName evidence="7">Microtubule-associated protein</fullName>
    </recommendedName>
</protein>